<protein>
    <submittedName>
        <fullName evidence="3">Uncharacterized protein</fullName>
    </submittedName>
</protein>
<dbReference type="RefSeq" id="WP_143918568.1">
    <property type="nucleotide sequence ID" value="NZ_CANMXV010000057.1"/>
</dbReference>
<comment type="caution">
    <text evidence="3">The sequence shown here is derived from an EMBL/GenBank/DDBJ whole genome shotgun (WGS) entry which is preliminary data.</text>
</comment>
<dbReference type="EMBL" id="VLNR01000082">
    <property type="protein sequence ID" value="TSE04391.1"/>
    <property type="molecule type" value="Genomic_DNA"/>
</dbReference>
<feature type="coiled-coil region" evidence="1">
    <location>
        <begin position="124"/>
        <end position="173"/>
    </location>
</feature>
<reference evidence="3 4" key="1">
    <citation type="submission" date="2019-07" db="EMBL/GenBank/DDBJ databases">
        <title>The draft genome sequence of Aquimarina algiphila M91.</title>
        <authorList>
            <person name="Meng X."/>
        </authorList>
    </citation>
    <scope>NUCLEOTIDE SEQUENCE [LARGE SCALE GENOMIC DNA]</scope>
    <source>
        <strain evidence="3 4">M91</strain>
    </source>
</reference>
<keyword evidence="1" id="KW-0175">Coiled coil</keyword>
<organism evidence="3 4">
    <name type="scientific">Aquimarina algiphila</name>
    <dbReference type="NCBI Taxonomy" id="2047982"/>
    <lineage>
        <taxon>Bacteria</taxon>
        <taxon>Pseudomonadati</taxon>
        <taxon>Bacteroidota</taxon>
        <taxon>Flavobacteriia</taxon>
        <taxon>Flavobacteriales</taxon>
        <taxon>Flavobacteriaceae</taxon>
        <taxon>Aquimarina</taxon>
    </lineage>
</organism>
<proteinExistence type="predicted"/>
<accession>A0A554VCH3</accession>
<keyword evidence="4" id="KW-1185">Reference proteome</keyword>
<keyword evidence="2" id="KW-0732">Signal</keyword>
<sequence>MKGVTNNQIRIVLLICFISLYSSAQDICDRCFGFGRVACWKCDGKTITHRDKNGLGVFCSECACSYCDKDNVGTGRCGKCKGLRYVKKSSLRTSENDGSWGDAFEGALELTGIAFLQHQYSKSLETYKTNYSREKRKYREYEKNKKQLLREQAERERKRRIEKENNREQYDSNDIVRKSRGKITNDYREWLGSFKLSYPTYQNKVEPLFRVRFKNKKNLVSKTVNLVNPLGKTYLAYNTPIHVNFNIAYKAALVDKKMADSIATYGYPCFYIKLEQKSKYGKKASKIKYTILEINDINILKDKGLVSNNYINRIQALTKKKNTLTSSSVSYVLPPFMGLAGKLYNYELSIYIASKKDDSNNISLIQTSPLKTYLFEYISLDDLKKSLKKKNKWKVKEIRPEYYKKNQGIEWSDKN</sequence>
<dbReference type="Proteomes" id="UP000318833">
    <property type="component" value="Unassembled WGS sequence"/>
</dbReference>
<feature type="chain" id="PRO_5022061262" evidence="2">
    <location>
        <begin position="25"/>
        <end position="415"/>
    </location>
</feature>
<gene>
    <name evidence="3" type="ORF">FOF46_26560</name>
</gene>
<evidence type="ECO:0000256" key="2">
    <source>
        <dbReference type="SAM" id="SignalP"/>
    </source>
</evidence>
<dbReference type="OrthoDB" id="837043at2"/>
<evidence type="ECO:0000313" key="3">
    <source>
        <dbReference type="EMBL" id="TSE04391.1"/>
    </source>
</evidence>
<feature type="signal peptide" evidence="2">
    <location>
        <begin position="1"/>
        <end position="24"/>
    </location>
</feature>
<evidence type="ECO:0000313" key="4">
    <source>
        <dbReference type="Proteomes" id="UP000318833"/>
    </source>
</evidence>
<evidence type="ECO:0000256" key="1">
    <source>
        <dbReference type="SAM" id="Coils"/>
    </source>
</evidence>
<name>A0A554VCH3_9FLAO</name>
<dbReference type="AlphaFoldDB" id="A0A554VCH3"/>